<feature type="transmembrane region" description="Helical" evidence="6">
    <location>
        <begin position="119"/>
        <end position="137"/>
    </location>
</feature>
<accession>A0A423SBC4</accession>
<protein>
    <submittedName>
        <fullName evidence="7">Putative synaptic vesicle 2-related protein-like</fullName>
    </submittedName>
</protein>
<evidence type="ECO:0000256" key="5">
    <source>
        <dbReference type="ARBA" id="ARBA00023136"/>
    </source>
</evidence>
<reference evidence="7 8" key="1">
    <citation type="submission" date="2018-04" db="EMBL/GenBank/DDBJ databases">
        <authorList>
            <person name="Zhang X."/>
            <person name="Yuan J."/>
            <person name="Li F."/>
            <person name="Xiang J."/>
        </authorList>
    </citation>
    <scope>NUCLEOTIDE SEQUENCE [LARGE SCALE GENOMIC DNA]</scope>
    <source>
        <tissue evidence="7">Muscle</tissue>
    </source>
</reference>
<feature type="transmembrane region" description="Helical" evidence="6">
    <location>
        <begin position="88"/>
        <end position="107"/>
    </location>
</feature>
<evidence type="ECO:0000313" key="7">
    <source>
        <dbReference type="EMBL" id="ROT61514.1"/>
    </source>
</evidence>
<feature type="transmembrane region" description="Helical" evidence="6">
    <location>
        <begin position="144"/>
        <end position="166"/>
    </location>
</feature>
<keyword evidence="5 6" id="KW-0472">Membrane</keyword>
<evidence type="ECO:0000256" key="3">
    <source>
        <dbReference type="ARBA" id="ARBA00022692"/>
    </source>
</evidence>
<evidence type="ECO:0000256" key="6">
    <source>
        <dbReference type="SAM" id="Phobius"/>
    </source>
</evidence>
<dbReference type="Proteomes" id="UP000283509">
    <property type="component" value="Unassembled WGS sequence"/>
</dbReference>
<dbReference type="PANTHER" id="PTHR23511:SF5">
    <property type="entry name" value="MAJOR FACILITATOR-TYPE TRANSPORTER HXNZ-RELATED"/>
    <property type="match status" value="1"/>
</dbReference>
<name>A0A423SBC4_PENVA</name>
<evidence type="ECO:0000256" key="1">
    <source>
        <dbReference type="ARBA" id="ARBA00004141"/>
    </source>
</evidence>
<dbReference type="STRING" id="6689.A0A423SBC4"/>
<proteinExistence type="predicted"/>
<comment type="caution">
    <text evidence="7">The sequence shown here is derived from an EMBL/GenBank/DDBJ whole genome shotgun (WGS) entry which is preliminary data.</text>
</comment>
<evidence type="ECO:0000256" key="2">
    <source>
        <dbReference type="ARBA" id="ARBA00022448"/>
    </source>
</evidence>
<dbReference type="PANTHER" id="PTHR23511">
    <property type="entry name" value="SYNAPTIC VESICLE GLYCOPROTEIN 2"/>
    <property type="match status" value="1"/>
</dbReference>
<comment type="subcellular location">
    <subcellularLocation>
        <location evidence="1">Membrane</location>
        <topology evidence="1">Multi-pass membrane protein</topology>
    </subcellularLocation>
</comment>
<dbReference type="EMBL" id="QCYY01004131">
    <property type="protein sequence ID" value="ROT61514.1"/>
    <property type="molecule type" value="Genomic_DNA"/>
</dbReference>
<dbReference type="AlphaFoldDB" id="A0A423SBC4"/>
<keyword evidence="8" id="KW-1185">Reference proteome</keyword>
<reference evidence="7 8" key="2">
    <citation type="submission" date="2019-01" db="EMBL/GenBank/DDBJ databases">
        <title>The decoding of complex shrimp genome reveals the adaptation for benthos swimmer, frequently molting mechanism and breeding impact on genome.</title>
        <authorList>
            <person name="Sun Y."/>
            <person name="Gao Y."/>
            <person name="Yu Y."/>
        </authorList>
    </citation>
    <scope>NUCLEOTIDE SEQUENCE [LARGE SCALE GENOMIC DNA]</scope>
    <source>
        <tissue evidence="7">Muscle</tissue>
    </source>
</reference>
<dbReference type="OrthoDB" id="4139357at2759"/>
<evidence type="ECO:0000313" key="8">
    <source>
        <dbReference type="Proteomes" id="UP000283509"/>
    </source>
</evidence>
<keyword evidence="4 6" id="KW-1133">Transmembrane helix</keyword>
<sequence>MCRGHTCTVGDGPWVDRTAGTLHHPLILFALVSHWLPESARYDAASGESEKALATLQKIADENGKPMLLGRLIVDDVAQINRGRLMDLLVPDLKWTTLLLWFIWNIFHNPFIEKLGRKKTMALEFIIFVVSIIFLFICTSNRTWLTFILFVARGIISGVFQAAYVYTPE</sequence>
<evidence type="ECO:0000256" key="4">
    <source>
        <dbReference type="ARBA" id="ARBA00022989"/>
    </source>
</evidence>
<keyword evidence="3 6" id="KW-0812">Transmembrane</keyword>
<dbReference type="Gene3D" id="1.20.1250.20">
    <property type="entry name" value="MFS general substrate transporter like domains"/>
    <property type="match status" value="1"/>
</dbReference>
<keyword evidence="2" id="KW-0813">Transport</keyword>
<dbReference type="SUPFAM" id="SSF103473">
    <property type="entry name" value="MFS general substrate transporter"/>
    <property type="match status" value="1"/>
</dbReference>
<gene>
    <name evidence="7" type="ORF">C7M84_020709</name>
</gene>
<dbReference type="InterPro" id="IPR036259">
    <property type="entry name" value="MFS_trans_sf"/>
</dbReference>
<dbReference type="GO" id="GO:0016020">
    <property type="term" value="C:membrane"/>
    <property type="evidence" value="ECO:0007669"/>
    <property type="project" value="UniProtKB-SubCell"/>
</dbReference>
<organism evidence="7 8">
    <name type="scientific">Penaeus vannamei</name>
    <name type="common">Whiteleg shrimp</name>
    <name type="synonym">Litopenaeus vannamei</name>
    <dbReference type="NCBI Taxonomy" id="6689"/>
    <lineage>
        <taxon>Eukaryota</taxon>
        <taxon>Metazoa</taxon>
        <taxon>Ecdysozoa</taxon>
        <taxon>Arthropoda</taxon>
        <taxon>Crustacea</taxon>
        <taxon>Multicrustacea</taxon>
        <taxon>Malacostraca</taxon>
        <taxon>Eumalacostraca</taxon>
        <taxon>Eucarida</taxon>
        <taxon>Decapoda</taxon>
        <taxon>Dendrobranchiata</taxon>
        <taxon>Penaeoidea</taxon>
        <taxon>Penaeidae</taxon>
        <taxon>Penaeus</taxon>
    </lineage>
</organism>